<reference evidence="11" key="2">
    <citation type="submission" date="2025-09" db="UniProtKB">
        <authorList>
            <consortium name="Ensembl"/>
        </authorList>
    </citation>
    <scope>IDENTIFICATION</scope>
</reference>
<dbReference type="UniPathway" id="UPA00705"/>
<evidence type="ECO:0000256" key="6">
    <source>
        <dbReference type="ARBA" id="ARBA00022946"/>
    </source>
</evidence>
<dbReference type="AlphaFoldDB" id="A0A3Q3J962"/>
<reference evidence="11" key="1">
    <citation type="submission" date="2025-08" db="UniProtKB">
        <authorList>
            <consortium name="Ensembl"/>
        </authorList>
    </citation>
    <scope>IDENTIFICATION</scope>
</reference>
<dbReference type="GO" id="GO:0045277">
    <property type="term" value="C:respiratory chain complex IV"/>
    <property type="evidence" value="ECO:0007669"/>
    <property type="project" value="InterPro"/>
</dbReference>
<dbReference type="SUPFAM" id="SSF81431">
    <property type="entry name" value="Mitochondrial cytochrome c oxidase subunit VIIIb (aka IX)"/>
    <property type="match status" value="1"/>
</dbReference>
<evidence type="ECO:0000256" key="2">
    <source>
        <dbReference type="ARBA" id="ARBA00004673"/>
    </source>
</evidence>
<feature type="transmembrane region" description="Helical" evidence="10">
    <location>
        <begin position="46"/>
        <end position="65"/>
    </location>
</feature>
<evidence type="ECO:0000256" key="5">
    <source>
        <dbReference type="ARBA" id="ARBA00022792"/>
    </source>
</evidence>
<keyword evidence="8" id="KW-0496">Mitochondrion</keyword>
<evidence type="ECO:0000256" key="3">
    <source>
        <dbReference type="ARBA" id="ARBA00010117"/>
    </source>
</evidence>
<evidence type="ECO:0008006" key="13">
    <source>
        <dbReference type="Google" id="ProtNLM"/>
    </source>
</evidence>
<dbReference type="InterPro" id="IPR003205">
    <property type="entry name" value="Cyt_c_oxidase_su8"/>
</dbReference>
<evidence type="ECO:0000256" key="1">
    <source>
        <dbReference type="ARBA" id="ARBA00004434"/>
    </source>
</evidence>
<comment type="pathway">
    <text evidence="2">Energy metabolism; oxidative phosphorylation.</text>
</comment>
<dbReference type="Ensembl" id="ENSMALT00000010225.1">
    <property type="protein sequence ID" value="ENSMALP00000010012.1"/>
    <property type="gene ID" value="ENSMALG00000007131.1"/>
</dbReference>
<sequence length="74" mass="8203">MLLVTRSFSPPLSKLTVLFHSTLVKYLKAPIRENKAIVSDSGQETAFVLTVMSVTVLVPSGWILANLENYKSHN</sequence>
<protein>
    <recommendedName>
        <fullName evidence="13">Cytochrome c oxidase subunit 8A, mitochondrial</fullName>
    </recommendedName>
</protein>
<proteinExistence type="inferred from homology"/>
<dbReference type="Proteomes" id="UP000261600">
    <property type="component" value="Unplaced"/>
</dbReference>
<evidence type="ECO:0000256" key="7">
    <source>
        <dbReference type="ARBA" id="ARBA00022989"/>
    </source>
</evidence>
<evidence type="ECO:0000256" key="8">
    <source>
        <dbReference type="ARBA" id="ARBA00023128"/>
    </source>
</evidence>
<evidence type="ECO:0000256" key="10">
    <source>
        <dbReference type="SAM" id="Phobius"/>
    </source>
</evidence>
<evidence type="ECO:0000313" key="12">
    <source>
        <dbReference type="Proteomes" id="UP000261600"/>
    </source>
</evidence>
<dbReference type="GO" id="GO:0005743">
    <property type="term" value="C:mitochondrial inner membrane"/>
    <property type="evidence" value="ECO:0007669"/>
    <property type="project" value="UniProtKB-SubCell"/>
</dbReference>
<evidence type="ECO:0000256" key="4">
    <source>
        <dbReference type="ARBA" id="ARBA00022692"/>
    </source>
</evidence>
<keyword evidence="5" id="KW-0999">Mitochondrion inner membrane</keyword>
<name>A0A3Q3J962_MONAL</name>
<organism evidence="11 12">
    <name type="scientific">Monopterus albus</name>
    <name type="common">Swamp eel</name>
    <dbReference type="NCBI Taxonomy" id="43700"/>
    <lineage>
        <taxon>Eukaryota</taxon>
        <taxon>Metazoa</taxon>
        <taxon>Chordata</taxon>
        <taxon>Craniata</taxon>
        <taxon>Vertebrata</taxon>
        <taxon>Euteleostomi</taxon>
        <taxon>Actinopterygii</taxon>
        <taxon>Neopterygii</taxon>
        <taxon>Teleostei</taxon>
        <taxon>Neoteleostei</taxon>
        <taxon>Acanthomorphata</taxon>
        <taxon>Anabantaria</taxon>
        <taxon>Synbranchiformes</taxon>
        <taxon>Synbranchidae</taxon>
        <taxon>Monopterus</taxon>
    </lineage>
</organism>
<keyword evidence="7 10" id="KW-1133">Transmembrane helix</keyword>
<dbReference type="GO" id="GO:0006123">
    <property type="term" value="P:mitochondrial electron transport, cytochrome c to oxygen"/>
    <property type="evidence" value="ECO:0007669"/>
    <property type="project" value="InterPro"/>
</dbReference>
<accession>A0A3Q3J962</accession>
<evidence type="ECO:0000256" key="9">
    <source>
        <dbReference type="ARBA" id="ARBA00023136"/>
    </source>
</evidence>
<keyword evidence="6" id="KW-0809">Transit peptide</keyword>
<evidence type="ECO:0000313" key="11">
    <source>
        <dbReference type="Ensembl" id="ENSMALP00000010012.1"/>
    </source>
</evidence>
<dbReference type="InterPro" id="IPR036548">
    <property type="entry name" value="Cyt_c_oxidase_su8_sf"/>
</dbReference>
<comment type="subcellular location">
    <subcellularLocation>
        <location evidence="1">Mitochondrion inner membrane</location>
        <topology evidence="1">Single-pass membrane protein</topology>
    </subcellularLocation>
</comment>
<comment type="similarity">
    <text evidence="3">Belongs to the cytochrome c oxidase VIII family.</text>
</comment>
<keyword evidence="12" id="KW-1185">Reference proteome</keyword>
<dbReference type="Pfam" id="PF02285">
    <property type="entry name" value="COX8"/>
    <property type="match status" value="1"/>
</dbReference>
<dbReference type="Gene3D" id="4.10.81.10">
    <property type="entry name" value="Cytochrome c oxidase, subunit 8"/>
    <property type="match status" value="1"/>
</dbReference>
<keyword evidence="4 10" id="KW-0812">Transmembrane</keyword>
<keyword evidence="9 10" id="KW-0472">Membrane</keyword>